<protein>
    <submittedName>
        <fullName evidence="8">Uracil permease</fullName>
    </submittedName>
</protein>
<feature type="transmembrane region" description="Helical" evidence="7">
    <location>
        <begin position="379"/>
        <end position="395"/>
    </location>
</feature>
<evidence type="ECO:0000256" key="6">
    <source>
        <dbReference type="ARBA" id="ARBA00023136"/>
    </source>
</evidence>
<evidence type="ECO:0000313" key="9">
    <source>
        <dbReference type="Proteomes" id="UP000782705"/>
    </source>
</evidence>
<evidence type="ECO:0000256" key="5">
    <source>
        <dbReference type="ARBA" id="ARBA00022989"/>
    </source>
</evidence>
<feature type="transmembrane region" description="Helical" evidence="7">
    <location>
        <begin position="401"/>
        <end position="419"/>
    </location>
</feature>
<proteinExistence type="inferred from homology"/>
<feature type="transmembrane region" description="Helical" evidence="7">
    <location>
        <begin position="127"/>
        <end position="145"/>
    </location>
</feature>
<organism evidence="8 9">
    <name type="scientific">Candidatus Enterococcus willemsii</name>
    <dbReference type="NCBI Taxonomy" id="1857215"/>
    <lineage>
        <taxon>Bacteria</taxon>
        <taxon>Bacillati</taxon>
        <taxon>Bacillota</taxon>
        <taxon>Bacilli</taxon>
        <taxon>Lactobacillales</taxon>
        <taxon>Enterococcaceae</taxon>
        <taxon>Enterococcus</taxon>
    </lineage>
</organism>
<dbReference type="Pfam" id="PF00860">
    <property type="entry name" value="Xan_ur_permease"/>
    <property type="match status" value="1"/>
</dbReference>
<name>A0ABQ6YVZ0_9ENTE</name>
<feature type="transmembrane region" description="Helical" evidence="7">
    <location>
        <begin position="165"/>
        <end position="182"/>
    </location>
</feature>
<feature type="transmembrane region" description="Helical" evidence="7">
    <location>
        <begin position="238"/>
        <end position="261"/>
    </location>
</feature>
<sequence>MVENEFRNPEAVLDVQDKPRALPWMGLSLQHLFTMFGATVLVPKLVGLDPGIALVSSGIGTLVYLLMTKGKIPAYLGSSFAFIMAMKMLLSTSGYGAIAQGAITTGLVYFIVSFIVKRSGTDWLDKILPPIVVGPVVMVIGLGLASNAANSAMYNDMSSAYDFKYVLVALLTLGLTIFYNMWFKGFLGLIPILLGIVSGYLIALAFGIVDTSIIADASWFALPNFEIPFVQYTPKLELAAIITMAPIAFVTMTEHIGHLMVLNKLTKRNYFDNPGLHTTLAGDGAAQIVAGLIGGPPVTSYGENIGVLAITKVHSVFVIGGAAVFAIILGFVGKISALILSIPGPVISGISFVLFGVIAASGLKILIENKIDFDRKKNLLIASVILVTGIGGLMVEAGTFVLSAMALATVLGIVLNLVLPETARNEKDQEA</sequence>
<feature type="transmembrane region" description="Helical" evidence="7">
    <location>
        <begin position="346"/>
        <end position="367"/>
    </location>
</feature>
<dbReference type="RefSeq" id="WP_161903281.1">
    <property type="nucleotide sequence ID" value="NZ_MAEL01000057.1"/>
</dbReference>
<dbReference type="InterPro" id="IPR006042">
    <property type="entry name" value="Xan_ur_permease"/>
</dbReference>
<dbReference type="Proteomes" id="UP000782705">
    <property type="component" value="Unassembled WGS sequence"/>
</dbReference>
<dbReference type="EMBL" id="MAEL01000057">
    <property type="protein sequence ID" value="KAF1301500.1"/>
    <property type="molecule type" value="Genomic_DNA"/>
</dbReference>
<gene>
    <name evidence="8" type="ORF">BAU17_06145</name>
</gene>
<evidence type="ECO:0000256" key="2">
    <source>
        <dbReference type="ARBA" id="ARBA00008821"/>
    </source>
</evidence>
<evidence type="ECO:0000313" key="8">
    <source>
        <dbReference type="EMBL" id="KAF1301500.1"/>
    </source>
</evidence>
<feature type="transmembrane region" description="Helical" evidence="7">
    <location>
        <begin position="97"/>
        <end position="115"/>
    </location>
</feature>
<feature type="transmembrane region" description="Helical" evidence="7">
    <location>
        <begin position="316"/>
        <end position="340"/>
    </location>
</feature>
<dbReference type="NCBIfam" id="TIGR00801">
    <property type="entry name" value="ncs2"/>
    <property type="match status" value="1"/>
</dbReference>
<keyword evidence="9" id="KW-1185">Reference proteome</keyword>
<accession>A0ABQ6YVZ0</accession>
<keyword evidence="6 7" id="KW-0472">Membrane</keyword>
<dbReference type="PANTHER" id="PTHR42810:SF2">
    <property type="entry name" value="PURINE PERMEASE C1399.01C-RELATED"/>
    <property type="match status" value="1"/>
</dbReference>
<evidence type="ECO:0000256" key="4">
    <source>
        <dbReference type="ARBA" id="ARBA00022692"/>
    </source>
</evidence>
<comment type="caution">
    <text evidence="8">The sequence shown here is derived from an EMBL/GenBank/DDBJ whole genome shotgun (WGS) entry which is preliminary data.</text>
</comment>
<keyword evidence="4 7" id="KW-0812">Transmembrane</keyword>
<comment type="similarity">
    <text evidence="2">Belongs to the nucleobase:cation symporter-2 (NCS2) (TC 2.A.40) family.</text>
</comment>
<feature type="transmembrane region" description="Helical" evidence="7">
    <location>
        <begin position="189"/>
        <end position="209"/>
    </location>
</feature>
<dbReference type="InterPro" id="IPR006043">
    <property type="entry name" value="NCS2"/>
</dbReference>
<keyword evidence="3" id="KW-0813">Transport</keyword>
<evidence type="ECO:0000256" key="7">
    <source>
        <dbReference type="SAM" id="Phobius"/>
    </source>
</evidence>
<keyword evidence="5 7" id="KW-1133">Transmembrane helix</keyword>
<comment type="subcellular location">
    <subcellularLocation>
        <location evidence="1">Membrane</location>
        <topology evidence="1">Multi-pass membrane protein</topology>
    </subcellularLocation>
</comment>
<dbReference type="PANTHER" id="PTHR42810">
    <property type="entry name" value="PURINE PERMEASE C1399.01C-RELATED"/>
    <property type="match status" value="1"/>
</dbReference>
<reference evidence="8 9" key="1">
    <citation type="submission" date="2016-06" db="EMBL/GenBank/DDBJ databases">
        <title>Four novel species of enterococci isolated from chicken manure.</title>
        <authorList>
            <person name="Van Tyne D."/>
        </authorList>
    </citation>
    <scope>NUCLEOTIDE SEQUENCE [LARGE SCALE GENOMIC DNA]</scope>
    <source>
        <strain evidence="8 9">CU12B</strain>
    </source>
</reference>
<evidence type="ECO:0000256" key="1">
    <source>
        <dbReference type="ARBA" id="ARBA00004141"/>
    </source>
</evidence>
<evidence type="ECO:0000256" key="3">
    <source>
        <dbReference type="ARBA" id="ARBA00022448"/>
    </source>
</evidence>